<evidence type="ECO:0000256" key="2">
    <source>
        <dbReference type="ARBA" id="ARBA00007362"/>
    </source>
</evidence>
<keyword evidence="5 7" id="KW-1133">Transmembrane helix</keyword>
<dbReference type="PANTHER" id="PTHR32322:SF18">
    <property type="entry name" value="S-ADENOSYLMETHIONINE_S-ADENOSYLHOMOCYSTEINE TRANSPORTER"/>
    <property type="match status" value="1"/>
</dbReference>
<evidence type="ECO:0000256" key="4">
    <source>
        <dbReference type="ARBA" id="ARBA00022692"/>
    </source>
</evidence>
<evidence type="ECO:0000313" key="9">
    <source>
        <dbReference type="EMBL" id="MFC0214587.1"/>
    </source>
</evidence>
<evidence type="ECO:0000259" key="8">
    <source>
        <dbReference type="Pfam" id="PF00892"/>
    </source>
</evidence>
<feature type="transmembrane region" description="Helical" evidence="7">
    <location>
        <begin position="214"/>
        <end position="233"/>
    </location>
</feature>
<evidence type="ECO:0000256" key="6">
    <source>
        <dbReference type="ARBA" id="ARBA00023136"/>
    </source>
</evidence>
<proteinExistence type="inferred from homology"/>
<feature type="transmembrane region" description="Helical" evidence="7">
    <location>
        <begin position="127"/>
        <end position="145"/>
    </location>
</feature>
<evidence type="ECO:0000313" key="10">
    <source>
        <dbReference type="Proteomes" id="UP001589776"/>
    </source>
</evidence>
<protein>
    <submittedName>
        <fullName evidence="9">DMT family transporter</fullName>
    </submittedName>
</protein>
<feature type="transmembrane region" description="Helical" evidence="7">
    <location>
        <begin position="180"/>
        <end position="202"/>
    </location>
</feature>
<feature type="domain" description="EamA" evidence="8">
    <location>
        <begin position="152"/>
        <end position="287"/>
    </location>
</feature>
<keyword evidence="6 7" id="KW-0472">Membrane</keyword>
<dbReference type="Pfam" id="PF00892">
    <property type="entry name" value="EamA"/>
    <property type="match status" value="2"/>
</dbReference>
<keyword evidence="10" id="KW-1185">Reference proteome</keyword>
<evidence type="ECO:0000256" key="1">
    <source>
        <dbReference type="ARBA" id="ARBA00004651"/>
    </source>
</evidence>
<evidence type="ECO:0000256" key="5">
    <source>
        <dbReference type="ARBA" id="ARBA00022989"/>
    </source>
</evidence>
<reference evidence="9 10" key="1">
    <citation type="submission" date="2024-09" db="EMBL/GenBank/DDBJ databases">
        <authorList>
            <person name="Sun Q."/>
            <person name="Mori K."/>
        </authorList>
    </citation>
    <scope>NUCLEOTIDE SEQUENCE [LARGE SCALE GENOMIC DNA]</scope>
    <source>
        <strain evidence="9 10">CCM 7759</strain>
    </source>
</reference>
<comment type="caution">
    <text evidence="9">The sequence shown here is derived from an EMBL/GenBank/DDBJ whole genome shotgun (WGS) entry which is preliminary data.</text>
</comment>
<dbReference type="InterPro" id="IPR000620">
    <property type="entry name" value="EamA_dom"/>
</dbReference>
<organism evidence="9 10">
    <name type="scientific">Paenibacillus chartarius</name>
    <dbReference type="NCBI Taxonomy" id="747481"/>
    <lineage>
        <taxon>Bacteria</taxon>
        <taxon>Bacillati</taxon>
        <taxon>Bacillota</taxon>
        <taxon>Bacilli</taxon>
        <taxon>Bacillales</taxon>
        <taxon>Paenibacillaceae</taxon>
        <taxon>Paenibacillus</taxon>
    </lineage>
</organism>
<gene>
    <name evidence="9" type="ORF">ACFFK0_19370</name>
</gene>
<feature type="transmembrane region" description="Helical" evidence="7">
    <location>
        <begin position="12"/>
        <end position="32"/>
    </location>
</feature>
<comment type="similarity">
    <text evidence="2">Belongs to the EamA transporter family.</text>
</comment>
<dbReference type="SUPFAM" id="SSF103481">
    <property type="entry name" value="Multidrug resistance efflux transporter EmrE"/>
    <property type="match status" value="2"/>
</dbReference>
<dbReference type="EMBL" id="JBHLWN010000076">
    <property type="protein sequence ID" value="MFC0214587.1"/>
    <property type="molecule type" value="Genomic_DNA"/>
</dbReference>
<evidence type="ECO:0000256" key="3">
    <source>
        <dbReference type="ARBA" id="ARBA00022475"/>
    </source>
</evidence>
<evidence type="ECO:0000256" key="7">
    <source>
        <dbReference type="SAM" id="Phobius"/>
    </source>
</evidence>
<accession>A0ABV6DPQ8</accession>
<feature type="transmembrane region" description="Helical" evidence="7">
    <location>
        <begin position="245"/>
        <end position="264"/>
    </location>
</feature>
<comment type="subcellular location">
    <subcellularLocation>
        <location evidence="1">Cell membrane</location>
        <topology evidence="1">Multi-pass membrane protein</topology>
    </subcellularLocation>
</comment>
<feature type="transmembrane region" description="Helical" evidence="7">
    <location>
        <begin position="151"/>
        <end position="171"/>
    </location>
</feature>
<feature type="transmembrane region" description="Helical" evidence="7">
    <location>
        <begin position="38"/>
        <end position="57"/>
    </location>
</feature>
<feature type="transmembrane region" description="Helical" evidence="7">
    <location>
        <begin position="270"/>
        <end position="286"/>
    </location>
</feature>
<keyword evidence="4 7" id="KW-0812">Transmembrane</keyword>
<dbReference type="Proteomes" id="UP001589776">
    <property type="component" value="Unassembled WGS sequence"/>
</dbReference>
<feature type="transmembrane region" description="Helical" evidence="7">
    <location>
        <begin position="69"/>
        <end position="86"/>
    </location>
</feature>
<dbReference type="PANTHER" id="PTHR32322">
    <property type="entry name" value="INNER MEMBRANE TRANSPORTER"/>
    <property type="match status" value="1"/>
</dbReference>
<dbReference type="RefSeq" id="WP_377471977.1">
    <property type="nucleotide sequence ID" value="NZ_JBHLWN010000076.1"/>
</dbReference>
<name>A0ABV6DPQ8_9BACL</name>
<dbReference type="InterPro" id="IPR050638">
    <property type="entry name" value="AA-Vitamin_Transporters"/>
</dbReference>
<sequence>MSTNLTRTTTLLLIAFLVIVWGISWPIYKIALAYSPPLLFAGMRTLFGGLLLAVFLLSRLDRIRWKMNWPAYAISSLFNVVLFYGLQTVGLLYVPAGLFSVIVYLQPVLVGLMAWMWLGERMTALKVIGLVIGFLGVATVSAGGFAGHVAIIGIVLALITAVSWAIGTVYIKKVSGQADALWLVAIPSILGGIMLTAAGSVTESWHSVVWNAPYVSGLAYGIVLGISASWAVYFTLVNAGDASKVASYTFLVPLIAVFSGTLFLHEPFTMNLVAGLVLIGLSIYLVNRRQGTGRQAASDSLRLLSRIHIFHK</sequence>
<keyword evidence="3" id="KW-1003">Cell membrane</keyword>
<feature type="domain" description="EamA" evidence="8">
    <location>
        <begin position="10"/>
        <end position="141"/>
    </location>
</feature>
<dbReference type="InterPro" id="IPR037185">
    <property type="entry name" value="EmrE-like"/>
</dbReference>
<feature type="transmembrane region" description="Helical" evidence="7">
    <location>
        <begin position="92"/>
        <end position="115"/>
    </location>
</feature>